<feature type="repeat" description="ANK" evidence="3">
    <location>
        <begin position="61"/>
        <end position="83"/>
    </location>
</feature>
<protein>
    <submittedName>
        <fullName evidence="5">Ankyrin</fullName>
    </submittedName>
</protein>
<sequence length="123" mass="13277">MATEAGNVGAVELRLAAGANPDFTGPWKVTPISIAVCAGYMSILHLLLAMERVNVNCQNLRGLTPLIEAVERGNLEIVKFLLDAKNVDKNIMDFEGRTPLALAENNGDDYIADLLRDHGCANL</sequence>
<name>A0A8G1W3T5_9EURO</name>
<dbReference type="OrthoDB" id="20872at2759"/>
<keyword evidence="2 3" id="KW-0040">ANK repeat</keyword>
<dbReference type="Pfam" id="PF12796">
    <property type="entry name" value="Ank_2"/>
    <property type="match status" value="1"/>
</dbReference>
<evidence type="ECO:0000256" key="3">
    <source>
        <dbReference type="PROSITE-ProRule" id="PRU00023"/>
    </source>
</evidence>
<dbReference type="Proteomes" id="UP000249789">
    <property type="component" value="Unassembled WGS sequence"/>
</dbReference>
<keyword evidence="4" id="KW-0472">Membrane</keyword>
<feature type="non-terminal residue" evidence="5">
    <location>
        <position position="123"/>
    </location>
</feature>
<keyword evidence="6" id="KW-1185">Reference proteome</keyword>
<evidence type="ECO:0000256" key="4">
    <source>
        <dbReference type="SAM" id="Phobius"/>
    </source>
</evidence>
<keyword evidence="4" id="KW-1133">Transmembrane helix</keyword>
<evidence type="ECO:0000313" key="6">
    <source>
        <dbReference type="Proteomes" id="UP000249789"/>
    </source>
</evidence>
<keyword evidence="1" id="KW-0677">Repeat</keyword>
<dbReference type="SMART" id="SM00248">
    <property type="entry name" value="ANK"/>
    <property type="match status" value="3"/>
</dbReference>
<dbReference type="PANTHER" id="PTHR24171">
    <property type="entry name" value="ANKYRIN REPEAT DOMAIN-CONTAINING PROTEIN 39-RELATED"/>
    <property type="match status" value="1"/>
</dbReference>
<dbReference type="PANTHER" id="PTHR24171:SF9">
    <property type="entry name" value="ANKYRIN REPEAT DOMAIN-CONTAINING PROTEIN 39"/>
    <property type="match status" value="1"/>
</dbReference>
<evidence type="ECO:0000256" key="1">
    <source>
        <dbReference type="ARBA" id="ARBA00022737"/>
    </source>
</evidence>
<dbReference type="PROSITE" id="PS50297">
    <property type="entry name" value="ANK_REP_REGION"/>
    <property type="match status" value="1"/>
</dbReference>
<dbReference type="RefSeq" id="XP_040806048.1">
    <property type="nucleotide sequence ID" value="XM_040943722.1"/>
</dbReference>
<keyword evidence="4" id="KW-0812">Transmembrane</keyword>
<dbReference type="SUPFAM" id="SSF48403">
    <property type="entry name" value="Ankyrin repeat"/>
    <property type="match status" value="1"/>
</dbReference>
<accession>A0A8G1W3T5</accession>
<dbReference type="InterPro" id="IPR036770">
    <property type="entry name" value="Ankyrin_rpt-contain_sf"/>
</dbReference>
<dbReference type="PROSITE" id="PS50088">
    <property type="entry name" value="ANK_REPEAT"/>
    <property type="match status" value="1"/>
</dbReference>
<organism evidence="5 6">
    <name type="scientific">Aspergillus fijiensis CBS 313.89</name>
    <dbReference type="NCBI Taxonomy" id="1448319"/>
    <lineage>
        <taxon>Eukaryota</taxon>
        <taxon>Fungi</taxon>
        <taxon>Dikarya</taxon>
        <taxon>Ascomycota</taxon>
        <taxon>Pezizomycotina</taxon>
        <taxon>Eurotiomycetes</taxon>
        <taxon>Eurotiomycetidae</taxon>
        <taxon>Eurotiales</taxon>
        <taxon>Aspergillaceae</taxon>
        <taxon>Aspergillus</taxon>
    </lineage>
</organism>
<evidence type="ECO:0000313" key="5">
    <source>
        <dbReference type="EMBL" id="RAK82038.1"/>
    </source>
</evidence>
<dbReference type="AlphaFoldDB" id="A0A8G1W3T5"/>
<feature type="transmembrane region" description="Helical" evidence="4">
    <location>
        <begin position="29"/>
        <end position="48"/>
    </location>
</feature>
<dbReference type="EMBL" id="KZ824623">
    <property type="protein sequence ID" value="RAK82038.1"/>
    <property type="molecule type" value="Genomic_DNA"/>
</dbReference>
<proteinExistence type="predicted"/>
<dbReference type="Gene3D" id="1.25.40.20">
    <property type="entry name" value="Ankyrin repeat-containing domain"/>
    <property type="match status" value="1"/>
</dbReference>
<dbReference type="VEuPathDB" id="FungiDB:BO72DRAFT_444024"/>
<dbReference type="GeneID" id="63861055"/>
<evidence type="ECO:0000256" key="2">
    <source>
        <dbReference type="ARBA" id="ARBA00023043"/>
    </source>
</evidence>
<dbReference type="InterPro" id="IPR002110">
    <property type="entry name" value="Ankyrin_rpt"/>
</dbReference>
<reference evidence="5 6" key="1">
    <citation type="submission" date="2018-02" db="EMBL/GenBank/DDBJ databases">
        <title>The genomes of Aspergillus section Nigri reveals drivers in fungal speciation.</title>
        <authorList>
            <consortium name="DOE Joint Genome Institute"/>
            <person name="Vesth T.C."/>
            <person name="Nybo J."/>
            <person name="Theobald S."/>
            <person name="Brandl J."/>
            <person name="Frisvad J.C."/>
            <person name="Nielsen K.F."/>
            <person name="Lyhne E.K."/>
            <person name="Kogle M.E."/>
            <person name="Kuo A."/>
            <person name="Riley R."/>
            <person name="Clum A."/>
            <person name="Nolan M."/>
            <person name="Lipzen A."/>
            <person name="Salamov A."/>
            <person name="Henrissat B."/>
            <person name="Wiebenga A."/>
            <person name="De vries R.P."/>
            <person name="Grigoriev I.V."/>
            <person name="Mortensen U.H."/>
            <person name="Andersen M.R."/>
            <person name="Baker S.E."/>
        </authorList>
    </citation>
    <scope>NUCLEOTIDE SEQUENCE [LARGE SCALE GENOMIC DNA]</scope>
    <source>
        <strain evidence="5 6">CBS 313.89</strain>
    </source>
</reference>
<gene>
    <name evidence="5" type="ORF">BO72DRAFT_444024</name>
</gene>